<dbReference type="AlphaFoldDB" id="A0A6C1DZY6"/>
<feature type="compositionally biased region" description="Polar residues" evidence="1">
    <location>
        <begin position="746"/>
        <end position="758"/>
    </location>
</feature>
<feature type="compositionally biased region" description="Polar residues" evidence="1">
    <location>
        <begin position="594"/>
        <end position="620"/>
    </location>
</feature>
<proteinExistence type="predicted"/>
<feature type="compositionally biased region" description="Low complexity" evidence="1">
    <location>
        <begin position="651"/>
        <end position="663"/>
    </location>
</feature>
<feature type="compositionally biased region" description="Polar residues" evidence="1">
    <location>
        <begin position="806"/>
        <end position="815"/>
    </location>
</feature>
<protein>
    <submittedName>
        <fullName evidence="2">Suppressor of clathrin deficiency</fullName>
    </submittedName>
</protein>
<feature type="region of interest" description="Disordered" evidence="1">
    <location>
        <begin position="1"/>
        <end position="36"/>
    </location>
</feature>
<evidence type="ECO:0000256" key="1">
    <source>
        <dbReference type="SAM" id="MobiDB-lite"/>
    </source>
</evidence>
<dbReference type="EMBL" id="CP048996">
    <property type="protein sequence ID" value="QID82646.1"/>
    <property type="molecule type" value="Genomic_DNA"/>
</dbReference>
<name>A0A6C1DZY6_SACPS</name>
<feature type="compositionally biased region" description="Polar residues" evidence="1">
    <location>
        <begin position="339"/>
        <end position="348"/>
    </location>
</feature>
<feature type="compositionally biased region" description="Polar residues" evidence="1">
    <location>
        <begin position="462"/>
        <end position="481"/>
    </location>
</feature>
<gene>
    <name evidence="2" type="primary">SCD5_1</name>
    <name evidence="2" type="ORF">GRS66_005074</name>
</gene>
<keyword evidence="3" id="KW-1185">Reference proteome</keyword>
<accession>A0A6C1DZY6</accession>
<feature type="region of interest" description="Disordered" evidence="1">
    <location>
        <begin position="280"/>
        <end position="321"/>
    </location>
</feature>
<feature type="region of interest" description="Disordered" evidence="1">
    <location>
        <begin position="697"/>
        <end position="758"/>
    </location>
</feature>
<evidence type="ECO:0000313" key="2">
    <source>
        <dbReference type="EMBL" id="QID82646.1"/>
    </source>
</evidence>
<feature type="region of interest" description="Disordered" evidence="1">
    <location>
        <begin position="209"/>
        <end position="239"/>
    </location>
</feature>
<feature type="region of interest" description="Disordered" evidence="1">
    <location>
        <begin position="591"/>
        <end position="620"/>
    </location>
</feature>
<feature type="region of interest" description="Disordered" evidence="1">
    <location>
        <begin position="338"/>
        <end position="358"/>
    </location>
</feature>
<feature type="region of interest" description="Disordered" evidence="1">
    <location>
        <begin position="70"/>
        <end position="98"/>
    </location>
</feature>
<feature type="region of interest" description="Disordered" evidence="1">
    <location>
        <begin position="649"/>
        <end position="681"/>
    </location>
</feature>
<dbReference type="OrthoDB" id="2553626at2759"/>
<sequence length="872" mass="97234">MSFDWLNVPGLDLSSGDQAEKRPSNGLGPPSVSFDFGINTAAPHDSSFWDQGSRSHSDTTLSYRNNHANTAADNATNVSSPQKDNPPNGEVRTLSGGDVYAESPEDMQVPLSLSQNQLTHEEIRTYLRWYHYICLRTHGKLVRLNDVFRFLTNFNLSQKVKDRIVEIFRSCKNALNIGQFFAVLRLVSRAIIYGILPLRRMILEKAPVPKPRPILSSENHEEVYEEVEDDDSSAKTGDQKVDFDSFASLLLTGKTTRKRVRRRIKNLNFKSKKVRFSEHITFQDPPNLNQESSNNSEARKQDPDADNEDQDSNNDSPLDFTLPMDQLLKRLYKRRKNSGLVSSLPSEQQETEEEKKVLEDMKDSLSHFKQIQTVDSASLPISSVFLQNGNTLPTSNVNNTAVPQQIPLEPLKPTATGSANHLVREEYNQGLHPSNGAIQTGLQPLKPTATGSANYLMRSHMEQPQSIKPSSTPETVTNSGGLQPLKPTATGSANYLMKQHISPSVNNPVSSMFQAQFTNQSSSPQSTGPAFLNSPNITLPQSNQQQPYQEVNSTQAKIEPSNISPQHTYSNNVRINNGNIVSMPKVEITGAFPPQNTLPQHQQSHLLSPQNTIPQHQRSQLISPQNTFTQNQPILSPQHTYSNNQATMISPQNTYTNNQQQPQHLPPPPPPRAQQQQQGAIVPPQHMYSNVQKQNNLVPTQPSYTNSPSIQSPNFLSPQNAANSYFQSLLSSSPSPNPTPSNASTVNGNNASNGISSFQNTSAAMNNTQSHQTYIQQQQQQQTQQRIYGGQLSQMQQHPGQLHLNNSDIHSQPNKPNYGMLGQQVHQQQQQQQQQFPFTADVNRSNSSDILGNLQSLQQQVDALQIQYNRRP</sequence>
<evidence type="ECO:0000313" key="3">
    <source>
        <dbReference type="Proteomes" id="UP000501346"/>
    </source>
</evidence>
<dbReference type="Proteomes" id="UP000501346">
    <property type="component" value="Chromosome ScXV-ScXI"/>
</dbReference>
<feature type="compositionally biased region" description="Low complexity" evidence="1">
    <location>
        <begin position="728"/>
        <end position="745"/>
    </location>
</feature>
<organism evidence="2 3">
    <name type="scientific">Saccharomyces pastorianus</name>
    <name type="common">Lager yeast</name>
    <name type="synonym">Saccharomyces cerevisiae x Saccharomyces eubayanus</name>
    <dbReference type="NCBI Taxonomy" id="27292"/>
    <lineage>
        <taxon>Eukaryota</taxon>
        <taxon>Fungi</taxon>
        <taxon>Dikarya</taxon>
        <taxon>Ascomycota</taxon>
        <taxon>Saccharomycotina</taxon>
        <taxon>Saccharomycetes</taxon>
        <taxon>Saccharomycetales</taxon>
        <taxon>Saccharomycetaceae</taxon>
        <taxon>Saccharomyces</taxon>
    </lineage>
</organism>
<reference evidence="2 3" key="1">
    <citation type="journal article" date="2019" name="BMC Genomics">
        <title>Chromosome level assembly and comparative genome analysis confirm lager-brewing yeasts originated from a single hybridization.</title>
        <authorList>
            <person name="Salazar A.N."/>
            <person name="Gorter de Vries A.R."/>
            <person name="van den Broek M."/>
            <person name="Brouwers N."/>
            <person name="de la Torre Cortes P."/>
            <person name="Kuijpers N.G.A."/>
            <person name="Daran J.G."/>
            <person name="Abeel T."/>
        </authorList>
    </citation>
    <scope>NUCLEOTIDE SEQUENCE [LARGE SCALE GENOMIC DNA]</scope>
    <source>
        <strain evidence="2 3">CBS 1483</strain>
    </source>
</reference>
<feature type="region of interest" description="Disordered" evidence="1">
    <location>
        <begin position="460"/>
        <end position="489"/>
    </location>
</feature>
<feature type="region of interest" description="Disordered" evidence="1">
    <location>
        <begin position="516"/>
        <end position="571"/>
    </location>
</feature>
<feature type="compositionally biased region" description="Polar residues" evidence="1">
    <location>
        <begin position="697"/>
        <end position="727"/>
    </location>
</feature>
<feature type="region of interest" description="Disordered" evidence="1">
    <location>
        <begin position="806"/>
        <end position="835"/>
    </location>
</feature>
<feature type="compositionally biased region" description="Polar residues" evidence="1">
    <location>
        <begin position="284"/>
        <end position="296"/>
    </location>
</feature>
<feature type="compositionally biased region" description="Low complexity" evidence="1">
    <location>
        <begin position="823"/>
        <end position="835"/>
    </location>
</feature>